<dbReference type="AlphaFoldDB" id="A0A1G2LR50"/>
<gene>
    <name evidence="1" type="ORF">A3G49_02660</name>
</gene>
<dbReference type="Proteomes" id="UP000177171">
    <property type="component" value="Unassembled WGS sequence"/>
</dbReference>
<evidence type="ECO:0000313" key="1">
    <source>
        <dbReference type="EMBL" id="OHA14118.1"/>
    </source>
</evidence>
<accession>A0A1G2LR50</accession>
<comment type="caution">
    <text evidence="1">The sequence shown here is derived from an EMBL/GenBank/DDBJ whole genome shotgun (WGS) entry which is preliminary data.</text>
</comment>
<name>A0A1G2LR50_9BACT</name>
<sequence length="178" mass="20514">MMDCKRFIEYISFAATAHQEKVLPTAKALRTFPSGEKTPYFTHPLWCAVMLWLDSDLPESIRYPGAETLLFHDILEDTSAPLPEDISDEVKHLVQEMTYQGGFNEEKTAVLTKPPLIQLLKLYDKTATLYDGDIKPGRIQEWTEFMLKLINTVEREYGTLNIVLFARELIKKYRAPAQ</sequence>
<dbReference type="EMBL" id="MHQY01000013">
    <property type="protein sequence ID" value="OHA14118.1"/>
    <property type="molecule type" value="Genomic_DNA"/>
</dbReference>
<organism evidence="1 2">
    <name type="scientific">Candidatus Sungbacteria bacterium RIFCSPLOWO2_12_FULL_41_11</name>
    <dbReference type="NCBI Taxonomy" id="1802286"/>
    <lineage>
        <taxon>Bacteria</taxon>
        <taxon>Candidatus Sungiibacteriota</taxon>
    </lineage>
</organism>
<protein>
    <recommendedName>
        <fullName evidence="3">HD domain-containing protein</fullName>
    </recommendedName>
</protein>
<dbReference type="Gene3D" id="1.10.3210.10">
    <property type="entry name" value="Hypothetical protein af1432"/>
    <property type="match status" value="1"/>
</dbReference>
<evidence type="ECO:0008006" key="3">
    <source>
        <dbReference type="Google" id="ProtNLM"/>
    </source>
</evidence>
<proteinExistence type="predicted"/>
<dbReference type="SUPFAM" id="SSF109604">
    <property type="entry name" value="HD-domain/PDEase-like"/>
    <property type="match status" value="1"/>
</dbReference>
<evidence type="ECO:0000313" key="2">
    <source>
        <dbReference type="Proteomes" id="UP000177171"/>
    </source>
</evidence>
<reference evidence="1 2" key="1">
    <citation type="journal article" date="2016" name="Nat. Commun.">
        <title>Thousands of microbial genomes shed light on interconnected biogeochemical processes in an aquifer system.</title>
        <authorList>
            <person name="Anantharaman K."/>
            <person name="Brown C.T."/>
            <person name="Hug L.A."/>
            <person name="Sharon I."/>
            <person name="Castelle C.J."/>
            <person name="Probst A.J."/>
            <person name="Thomas B.C."/>
            <person name="Singh A."/>
            <person name="Wilkins M.J."/>
            <person name="Karaoz U."/>
            <person name="Brodie E.L."/>
            <person name="Williams K.H."/>
            <person name="Hubbard S.S."/>
            <person name="Banfield J.F."/>
        </authorList>
    </citation>
    <scope>NUCLEOTIDE SEQUENCE [LARGE SCALE GENOMIC DNA]</scope>
</reference>